<dbReference type="GO" id="GO:0016491">
    <property type="term" value="F:oxidoreductase activity"/>
    <property type="evidence" value="ECO:0007669"/>
    <property type="project" value="InterPro"/>
</dbReference>
<organism evidence="2 3">
    <name type="scientific">Naumannella halotolerans</name>
    <dbReference type="NCBI Taxonomy" id="993414"/>
    <lineage>
        <taxon>Bacteria</taxon>
        <taxon>Bacillati</taxon>
        <taxon>Actinomycetota</taxon>
        <taxon>Actinomycetes</taxon>
        <taxon>Propionibacteriales</taxon>
        <taxon>Propionibacteriaceae</taxon>
        <taxon>Naumannella</taxon>
    </lineage>
</organism>
<keyword evidence="3" id="KW-1185">Reference proteome</keyword>
<dbReference type="InterPro" id="IPR039374">
    <property type="entry name" value="SIP_fam"/>
</dbReference>
<dbReference type="Proteomes" id="UP000295371">
    <property type="component" value="Unassembled WGS sequence"/>
</dbReference>
<dbReference type="InterPro" id="IPR017938">
    <property type="entry name" value="Riboflavin_synthase-like_b-brl"/>
</dbReference>
<dbReference type="EMBL" id="SOAW01000001">
    <property type="protein sequence ID" value="TDT32496.1"/>
    <property type="molecule type" value="Genomic_DNA"/>
</dbReference>
<evidence type="ECO:0000313" key="2">
    <source>
        <dbReference type="EMBL" id="TDT32496.1"/>
    </source>
</evidence>
<dbReference type="Gene3D" id="3.40.50.80">
    <property type="entry name" value="Nucleotide-binding domain of ferredoxin-NADP reductase (FNR) module"/>
    <property type="match status" value="1"/>
</dbReference>
<accession>A0A4R7J6Z3</accession>
<dbReference type="InterPro" id="IPR017927">
    <property type="entry name" value="FAD-bd_FR_type"/>
</dbReference>
<dbReference type="InterPro" id="IPR013113">
    <property type="entry name" value="SIP_FAD-bd"/>
</dbReference>
<evidence type="ECO:0000313" key="3">
    <source>
        <dbReference type="Proteomes" id="UP000295371"/>
    </source>
</evidence>
<feature type="domain" description="FAD-binding FR-type" evidence="1">
    <location>
        <begin position="10"/>
        <end position="140"/>
    </location>
</feature>
<dbReference type="SUPFAM" id="SSF63380">
    <property type="entry name" value="Riboflavin synthase domain-like"/>
    <property type="match status" value="1"/>
</dbReference>
<dbReference type="CDD" id="cd06193">
    <property type="entry name" value="siderophore_interacting"/>
    <property type="match status" value="1"/>
</dbReference>
<dbReference type="PANTHER" id="PTHR30157:SF0">
    <property type="entry name" value="NADPH-DEPENDENT FERRIC-CHELATE REDUCTASE"/>
    <property type="match status" value="1"/>
</dbReference>
<dbReference type="InterPro" id="IPR039261">
    <property type="entry name" value="FNR_nucleotide-bd"/>
</dbReference>
<comment type="caution">
    <text evidence="2">The sequence shown here is derived from an EMBL/GenBank/DDBJ whole genome shotgun (WGS) entry which is preliminary data.</text>
</comment>
<dbReference type="Gene3D" id="2.40.30.10">
    <property type="entry name" value="Translation factors"/>
    <property type="match status" value="1"/>
</dbReference>
<dbReference type="AlphaFoldDB" id="A0A4R7J6Z3"/>
<evidence type="ECO:0000259" key="1">
    <source>
        <dbReference type="PROSITE" id="PS51384"/>
    </source>
</evidence>
<dbReference type="PANTHER" id="PTHR30157">
    <property type="entry name" value="FERRIC REDUCTASE, NADPH-DEPENDENT"/>
    <property type="match status" value="1"/>
</dbReference>
<dbReference type="PROSITE" id="PS51384">
    <property type="entry name" value="FAD_FR"/>
    <property type="match status" value="1"/>
</dbReference>
<dbReference type="InterPro" id="IPR007037">
    <property type="entry name" value="SIP_rossman_dom"/>
</dbReference>
<dbReference type="RefSeq" id="WP_133753131.1">
    <property type="nucleotide sequence ID" value="NZ_SOAW01000001.1"/>
</dbReference>
<reference evidence="2 3" key="1">
    <citation type="submission" date="2019-03" db="EMBL/GenBank/DDBJ databases">
        <title>Genomic Encyclopedia of Archaeal and Bacterial Type Strains, Phase II (KMG-II): from individual species to whole genera.</title>
        <authorList>
            <person name="Goeker M."/>
        </authorList>
    </citation>
    <scope>NUCLEOTIDE SEQUENCE [LARGE SCALE GENOMIC DNA]</scope>
    <source>
        <strain evidence="2 3">DSM 24323</strain>
    </source>
</reference>
<proteinExistence type="predicted"/>
<name>A0A4R7J6Z3_9ACTN</name>
<dbReference type="OrthoDB" id="9814826at2"/>
<protein>
    <submittedName>
        <fullName evidence="2">NADPH-dependent ferric siderophore reductase</fullName>
    </submittedName>
</protein>
<dbReference type="Pfam" id="PF08021">
    <property type="entry name" value="FAD_binding_9"/>
    <property type="match status" value="1"/>
</dbReference>
<dbReference type="Pfam" id="PF04954">
    <property type="entry name" value="SIP"/>
    <property type="match status" value="1"/>
</dbReference>
<gene>
    <name evidence="2" type="ORF">CLV29_0074</name>
</gene>
<sequence length="264" mass="29340">MSFKEASKFTTMCEVAVIANEQISPNFRRITVAGEELAQLPRHGFDHWFRLFLPQESGETNFDLPKKLGLIGYVKFMRMNSATRPYLRNYTVAEFRPDQRELDIDFVVHGDHGPASRWAQRAGAGDTVVLVDQGRGFDPDPGAAQYLLAGDETVLPAIAGILRDLPREARGLAVLEVADAGDRRELAAPAGFDIRWLVRTDEHPGSLALAELKTWQPDDPKSLSAYICGEHELPVGGRRHLVSLGVPKSRIAFVGYWRQGKAAY</sequence>